<keyword evidence="4 10" id="KW-1003">Cell membrane</keyword>
<comment type="subcellular location">
    <subcellularLocation>
        <location evidence="1 10">Cell inner membrane</location>
    </subcellularLocation>
</comment>
<dbReference type="InterPro" id="IPR038072">
    <property type="entry name" value="GspK_central_sf"/>
</dbReference>
<reference evidence="14 15" key="1">
    <citation type="journal article" date="2018" name="Nat. Biotechnol.">
        <title>A standardized bacterial taxonomy based on genome phylogeny substantially revises the tree of life.</title>
        <authorList>
            <person name="Parks D.H."/>
            <person name="Chuvochina M."/>
            <person name="Waite D.W."/>
            <person name="Rinke C."/>
            <person name="Skarshewski A."/>
            <person name="Chaumeil P.A."/>
            <person name="Hugenholtz P."/>
        </authorList>
    </citation>
    <scope>NUCLEOTIDE SEQUENCE [LARGE SCALE GENOMIC DNA]</scope>
    <source>
        <strain evidence="14">UBA10378</strain>
    </source>
</reference>
<evidence type="ECO:0000256" key="1">
    <source>
        <dbReference type="ARBA" id="ARBA00004533"/>
    </source>
</evidence>
<sequence length="328" mass="35545">MMKSENRDTERGATLLSVLLLIVLMSTAALAATDALARSVHVSRVSTDRADRFWAARGAISVGEVIVNEMLAQTNGKLDADSAIFAEPIRFTYPRGVITVDLYDATNCLNLNSLVLSDAEDAGGTVSTDQLHRLLEGAGLFSTEAREMVDTLADWMDADSSPRAFGGEDALYFDRDVPHRTPGQRLVSRQDLRAIKGYTPETRAAISDLVCVRSDTNNPPMNINTLTESQAPLLAARLSEELSVSEAERLILSRPSGGWLNVEEFLLSENVVSIAPELRRDHELSTVSSVIGAIITVSSGTGDIAIDALYGRGDNGRFVLLNSHRSLR</sequence>
<dbReference type="Proteomes" id="UP000263957">
    <property type="component" value="Unassembled WGS sequence"/>
</dbReference>
<dbReference type="Pfam" id="PF03934">
    <property type="entry name" value="T2SSK"/>
    <property type="match status" value="1"/>
</dbReference>
<dbReference type="RefSeq" id="WP_035550444.1">
    <property type="nucleotide sequence ID" value="NZ_CAMYIB010000012.1"/>
</dbReference>
<dbReference type="PANTHER" id="PTHR38831">
    <property type="entry name" value="TYPE II SECRETION SYSTEM PROTEIN K"/>
    <property type="match status" value="1"/>
</dbReference>
<dbReference type="PANTHER" id="PTHR38831:SF1">
    <property type="entry name" value="TYPE II SECRETION SYSTEM PROTEIN K-RELATED"/>
    <property type="match status" value="1"/>
</dbReference>
<dbReference type="Gene3D" id="3.30.1300.30">
    <property type="entry name" value="GSPII I/J protein-like"/>
    <property type="match status" value="1"/>
</dbReference>
<evidence type="ECO:0000256" key="11">
    <source>
        <dbReference type="SAM" id="SignalP"/>
    </source>
</evidence>
<dbReference type="EMBL" id="DOGS01000070">
    <property type="protein sequence ID" value="HBQ47913.1"/>
    <property type="molecule type" value="Genomic_DNA"/>
</dbReference>
<comment type="similarity">
    <text evidence="2 10">Belongs to the GSP K family.</text>
</comment>
<keyword evidence="11" id="KW-0732">Signal</keyword>
<evidence type="ECO:0000313" key="15">
    <source>
        <dbReference type="Proteomes" id="UP000263957"/>
    </source>
</evidence>
<protein>
    <recommendedName>
        <fullName evidence="10">Type II secretion system protein K</fullName>
    </recommendedName>
</protein>
<dbReference type="GO" id="GO:0005886">
    <property type="term" value="C:plasma membrane"/>
    <property type="evidence" value="ECO:0007669"/>
    <property type="project" value="UniProtKB-SubCell"/>
</dbReference>
<dbReference type="NCBIfam" id="NF037980">
    <property type="entry name" value="T2SS_GspK"/>
    <property type="match status" value="1"/>
</dbReference>
<gene>
    <name evidence="14" type="ORF">DD728_03345</name>
</gene>
<feature type="signal peptide" evidence="11">
    <location>
        <begin position="1"/>
        <end position="31"/>
    </location>
</feature>
<evidence type="ECO:0000256" key="7">
    <source>
        <dbReference type="ARBA" id="ARBA00022927"/>
    </source>
</evidence>
<evidence type="ECO:0000256" key="6">
    <source>
        <dbReference type="ARBA" id="ARBA00022692"/>
    </source>
</evidence>
<evidence type="ECO:0000259" key="13">
    <source>
        <dbReference type="Pfam" id="PF21687"/>
    </source>
</evidence>
<dbReference type="GeneID" id="92500587"/>
<keyword evidence="7" id="KW-0653">Protein transport</keyword>
<evidence type="ECO:0000256" key="5">
    <source>
        <dbReference type="ARBA" id="ARBA00022519"/>
    </source>
</evidence>
<evidence type="ECO:0000256" key="3">
    <source>
        <dbReference type="ARBA" id="ARBA00022448"/>
    </source>
</evidence>
<keyword evidence="5 10" id="KW-0997">Cell inner membrane</keyword>
<dbReference type="InterPro" id="IPR049031">
    <property type="entry name" value="T2SSK_SAM-like_1st"/>
</dbReference>
<dbReference type="Pfam" id="PF21687">
    <property type="entry name" value="T2SSK_1st"/>
    <property type="match status" value="1"/>
</dbReference>
<organism evidence="14 15">
    <name type="scientific">Hyphomonas atlantica</name>
    <dbReference type="NCBI Taxonomy" id="1280948"/>
    <lineage>
        <taxon>Bacteria</taxon>
        <taxon>Pseudomonadati</taxon>
        <taxon>Pseudomonadota</taxon>
        <taxon>Alphaproteobacteria</taxon>
        <taxon>Hyphomonadales</taxon>
        <taxon>Hyphomonadaceae</taxon>
        <taxon>Hyphomonas</taxon>
    </lineage>
</organism>
<name>A0A356W3M2_9PROT</name>
<dbReference type="SUPFAM" id="SSF158544">
    <property type="entry name" value="GspK insert domain-like"/>
    <property type="match status" value="2"/>
</dbReference>
<evidence type="ECO:0000313" key="14">
    <source>
        <dbReference type="EMBL" id="HBQ47913.1"/>
    </source>
</evidence>
<evidence type="ECO:0000256" key="4">
    <source>
        <dbReference type="ARBA" id="ARBA00022475"/>
    </source>
</evidence>
<dbReference type="AlphaFoldDB" id="A0A356W3M2"/>
<feature type="domain" description="T2SS protein K second SAM-like" evidence="12">
    <location>
        <begin position="222"/>
        <end position="266"/>
    </location>
</feature>
<comment type="caution">
    <text evidence="14">The sequence shown here is derived from an EMBL/GenBank/DDBJ whole genome shotgun (WGS) entry which is preliminary data.</text>
</comment>
<dbReference type="InterPro" id="IPR049179">
    <property type="entry name" value="T2SSK_SAM-like_2nd"/>
</dbReference>
<dbReference type="GO" id="GO:0009306">
    <property type="term" value="P:protein secretion"/>
    <property type="evidence" value="ECO:0007669"/>
    <property type="project" value="InterPro"/>
</dbReference>
<evidence type="ECO:0000256" key="2">
    <source>
        <dbReference type="ARBA" id="ARBA00007246"/>
    </source>
</evidence>
<keyword evidence="8" id="KW-1133">Transmembrane helix</keyword>
<proteinExistence type="inferred from homology"/>
<dbReference type="OrthoDB" id="9788973at2"/>
<keyword evidence="9 10" id="KW-0472">Membrane</keyword>
<evidence type="ECO:0000256" key="10">
    <source>
        <dbReference type="PIRNR" id="PIRNR002786"/>
    </source>
</evidence>
<keyword evidence="6" id="KW-0812">Transmembrane</keyword>
<evidence type="ECO:0000259" key="12">
    <source>
        <dbReference type="Pfam" id="PF03934"/>
    </source>
</evidence>
<dbReference type="PIRSF" id="PIRSF002786">
    <property type="entry name" value="XcpX"/>
    <property type="match status" value="1"/>
</dbReference>
<dbReference type="Gene3D" id="1.10.40.60">
    <property type="entry name" value="EpsJ-like"/>
    <property type="match status" value="2"/>
</dbReference>
<feature type="domain" description="T2SS protein K first SAM-like" evidence="13">
    <location>
        <begin position="107"/>
        <end position="213"/>
    </location>
</feature>
<evidence type="ECO:0000256" key="8">
    <source>
        <dbReference type="ARBA" id="ARBA00022989"/>
    </source>
</evidence>
<dbReference type="InterPro" id="IPR005628">
    <property type="entry name" value="GspK"/>
</dbReference>
<accession>A0A356W3M2</accession>
<evidence type="ECO:0000256" key="9">
    <source>
        <dbReference type="ARBA" id="ARBA00023136"/>
    </source>
</evidence>
<feature type="chain" id="PRO_5016857342" description="Type II secretion system protein K" evidence="11">
    <location>
        <begin position="32"/>
        <end position="328"/>
    </location>
</feature>
<keyword evidence="3 10" id="KW-0813">Transport</keyword>